<dbReference type="GO" id="GO:0005813">
    <property type="term" value="C:centrosome"/>
    <property type="evidence" value="ECO:0007669"/>
    <property type="project" value="TreeGrafter"/>
</dbReference>
<evidence type="ECO:0008006" key="4">
    <source>
        <dbReference type="Google" id="ProtNLM"/>
    </source>
</evidence>
<organism evidence="2 3">
    <name type="scientific">Gryllus longicercus</name>
    <dbReference type="NCBI Taxonomy" id="2509291"/>
    <lineage>
        <taxon>Eukaryota</taxon>
        <taxon>Metazoa</taxon>
        <taxon>Ecdysozoa</taxon>
        <taxon>Arthropoda</taxon>
        <taxon>Hexapoda</taxon>
        <taxon>Insecta</taxon>
        <taxon>Pterygota</taxon>
        <taxon>Neoptera</taxon>
        <taxon>Polyneoptera</taxon>
        <taxon>Orthoptera</taxon>
        <taxon>Ensifera</taxon>
        <taxon>Gryllidea</taxon>
        <taxon>Grylloidea</taxon>
        <taxon>Gryllidae</taxon>
        <taxon>Gryllinae</taxon>
        <taxon>Gryllus</taxon>
    </lineage>
</organism>
<evidence type="ECO:0000256" key="1">
    <source>
        <dbReference type="SAM" id="Coils"/>
    </source>
</evidence>
<feature type="coiled-coil region" evidence="1">
    <location>
        <begin position="255"/>
        <end position="353"/>
    </location>
</feature>
<dbReference type="PANTHER" id="PTHR22091">
    <property type="entry name" value="COILED-COIL DOMAIN-CONTAINING PROTEIN 77"/>
    <property type="match status" value="1"/>
</dbReference>
<dbReference type="PANTHER" id="PTHR22091:SF1">
    <property type="entry name" value="COILED-COIL DOMAIN-CONTAINING PROTEIN 77"/>
    <property type="match status" value="1"/>
</dbReference>
<feature type="coiled-coil region" evidence="1">
    <location>
        <begin position="129"/>
        <end position="192"/>
    </location>
</feature>
<dbReference type="AlphaFoldDB" id="A0AAN9VDW1"/>
<sequence length="399" mass="46313">MVAKVERCKNVCEEHHQLEVELQKRHHEVIQLQEAVSDLQVHLYQEREQVLRLYAENDRLKIRALQDRKKINYLLSMTSTSEKELNLICTRPWRTVVLQKGTSAFPNNSSSAKLSASSASEKQTNAGDIDALILQNKALSTQLEEQTRLFQDNYHTLLKDRELLREEASTQFEQCQEKISSLTSKLNEARTKLCDTVKEMLLIKEENLRNELTWTTERDMFLKTIQKQDSGVSSFDHSIKGDGRSKRGDRITCELRLLKDELSQREQVISMYQEQCNLLEEKGSTLQKHLEVHKAQCKDKIQKLQQLVTVLKGKYNQLDQRRRLESEGFRSDVRILRNRLQEIERTLLKFTRSTSLSSLKLDHNVFMAAADTVSKAKLLGQEIQLIQKKVAEMDSKLNS</sequence>
<comment type="caution">
    <text evidence="2">The sequence shown here is derived from an EMBL/GenBank/DDBJ whole genome shotgun (WGS) entry which is preliminary data.</text>
</comment>
<dbReference type="InterPro" id="IPR037696">
    <property type="entry name" value="CCDC77"/>
</dbReference>
<dbReference type="Proteomes" id="UP001378592">
    <property type="component" value="Unassembled WGS sequence"/>
</dbReference>
<accession>A0AAN9VDW1</accession>
<name>A0AAN9VDW1_9ORTH</name>
<evidence type="ECO:0000313" key="2">
    <source>
        <dbReference type="EMBL" id="KAK7789631.1"/>
    </source>
</evidence>
<gene>
    <name evidence="2" type="ORF">R5R35_012328</name>
</gene>
<proteinExistence type="predicted"/>
<protein>
    <recommendedName>
        <fullName evidence="4">Coiled-coil domain-containing protein 77</fullName>
    </recommendedName>
</protein>
<dbReference type="EMBL" id="JAZDUA010000729">
    <property type="protein sequence ID" value="KAK7789631.1"/>
    <property type="molecule type" value="Genomic_DNA"/>
</dbReference>
<keyword evidence="1" id="KW-0175">Coiled coil</keyword>
<reference evidence="2 3" key="1">
    <citation type="submission" date="2024-03" db="EMBL/GenBank/DDBJ databases">
        <title>The genome assembly and annotation of the cricket Gryllus longicercus Weissman &amp; Gray.</title>
        <authorList>
            <person name="Szrajer S."/>
            <person name="Gray D."/>
            <person name="Ylla G."/>
        </authorList>
    </citation>
    <scope>NUCLEOTIDE SEQUENCE [LARGE SCALE GENOMIC DNA]</scope>
    <source>
        <strain evidence="2">DAG 2021-001</strain>
        <tissue evidence="2">Whole body minus gut</tissue>
    </source>
</reference>
<evidence type="ECO:0000313" key="3">
    <source>
        <dbReference type="Proteomes" id="UP001378592"/>
    </source>
</evidence>
<keyword evidence="3" id="KW-1185">Reference proteome</keyword>